<protein>
    <recommendedName>
        <fullName evidence="7">TF-B3 domain-containing protein</fullName>
    </recommendedName>
</protein>
<dbReference type="GO" id="GO:0005634">
    <property type="term" value="C:nucleus"/>
    <property type="evidence" value="ECO:0007669"/>
    <property type="project" value="UniProtKB-SubCell"/>
</dbReference>
<dbReference type="Proteomes" id="UP000224567">
    <property type="component" value="Unassembled WGS sequence"/>
</dbReference>
<comment type="subcellular location">
    <subcellularLocation>
        <location evidence="1">Nucleus</location>
    </subcellularLocation>
</comment>
<dbReference type="InterPro" id="IPR003340">
    <property type="entry name" value="B3_DNA-bd"/>
</dbReference>
<feature type="domain" description="TF-B3" evidence="7">
    <location>
        <begin position="148"/>
        <end position="247"/>
    </location>
</feature>
<comment type="caution">
    <text evidence="8">The sequence shown here is derived from an EMBL/GenBank/DDBJ whole genome shotgun (WGS) entry which is preliminary data.</text>
</comment>
<keyword evidence="5" id="KW-0539">Nucleus</keyword>
<dbReference type="SMART" id="SM01019">
    <property type="entry name" value="B3"/>
    <property type="match status" value="2"/>
</dbReference>
<dbReference type="Pfam" id="PF02362">
    <property type="entry name" value="B3"/>
    <property type="match status" value="1"/>
</dbReference>
<evidence type="ECO:0000313" key="8">
    <source>
        <dbReference type="EMBL" id="PHT55150.1"/>
    </source>
</evidence>
<proteinExistence type="predicted"/>
<dbReference type="SUPFAM" id="SSF101936">
    <property type="entry name" value="DNA-binding pseudobarrel domain"/>
    <property type="match status" value="2"/>
</dbReference>
<dbReference type="PANTHER" id="PTHR47592:SF24">
    <property type="entry name" value="BNACNNG30200D PROTEIN"/>
    <property type="match status" value="1"/>
</dbReference>
<dbReference type="AlphaFoldDB" id="A0A2G2XCF2"/>
<organism evidence="8 9">
    <name type="scientific">Capsicum baccatum</name>
    <name type="common">Peruvian pepper</name>
    <dbReference type="NCBI Taxonomy" id="33114"/>
    <lineage>
        <taxon>Eukaryota</taxon>
        <taxon>Viridiplantae</taxon>
        <taxon>Streptophyta</taxon>
        <taxon>Embryophyta</taxon>
        <taxon>Tracheophyta</taxon>
        <taxon>Spermatophyta</taxon>
        <taxon>Magnoliopsida</taxon>
        <taxon>eudicotyledons</taxon>
        <taxon>Gunneridae</taxon>
        <taxon>Pentapetalae</taxon>
        <taxon>asterids</taxon>
        <taxon>lamiids</taxon>
        <taxon>Solanales</taxon>
        <taxon>Solanaceae</taxon>
        <taxon>Solanoideae</taxon>
        <taxon>Capsiceae</taxon>
        <taxon>Capsicum</taxon>
    </lineage>
</organism>
<evidence type="ECO:0000256" key="4">
    <source>
        <dbReference type="ARBA" id="ARBA00023163"/>
    </source>
</evidence>
<name>A0A2G2XCF2_CAPBA</name>
<dbReference type="PANTHER" id="PTHR47592">
    <property type="entry name" value="PBF68 PROTEIN"/>
    <property type="match status" value="1"/>
</dbReference>
<keyword evidence="2" id="KW-0805">Transcription regulation</keyword>
<evidence type="ECO:0000256" key="6">
    <source>
        <dbReference type="SAM" id="MobiDB-lite"/>
    </source>
</evidence>
<dbReference type="Pfam" id="PF22936">
    <property type="entry name" value="Pol_BBD"/>
    <property type="match status" value="1"/>
</dbReference>
<feature type="domain" description="TF-B3" evidence="7">
    <location>
        <begin position="1"/>
        <end position="79"/>
    </location>
</feature>
<dbReference type="STRING" id="33114.A0A2G2XCF2"/>
<gene>
    <name evidence="8" type="ORF">CQW23_03636</name>
</gene>
<keyword evidence="4" id="KW-0804">Transcription</keyword>
<evidence type="ECO:0000256" key="1">
    <source>
        <dbReference type="ARBA" id="ARBA00004123"/>
    </source>
</evidence>
<keyword evidence="9" id="KW-1185">Reference proteome</keyword>
<sequence length="507" mass="58031">MPPVFIKENKKMLAKTCLLKTNAVGLIWEAKIVRENYNYFICDGDWPQFVVHHKLELGDILIFFLIDKSTFQVLPYNQKSCKSFSGKGVFQELSSSSAEEHDVGIARKLKKIKMEPKESSEEEKAEGGNGKKGPKKNRFSVVNLNSKDPYFEMVVRKTHSIFMTIPLSFAKGTGMTNMKKMRLVNEKGNEWKLVDIVHTRYRVLIKGGWAEFRTRNKIANGQTCRFKLIKGNGCGNNVLQMHCYSEQMNRSSELMHCFSKLMQCFDEMTQCFTRIEKVTTESQMHDVATTVGANNITSSSRTNAPPMMASAEKPGKFLGIDFKRQQQKMFFYLTTVCLQWFTSEDAPEELQVIIHDLLAEGLIVNDAFQVAAIVEKLPPLWKDFKNYLKHKRKEMTIEDLIVRFRIEEDNKAAERRMQLDGKFSRMVDGFGSTRHVCANRELFSLFSPAQAEEMIYMANSATAKVEGTGKIYLKMTSGKVLTLNNILYVPELRRNLIPVSLLDKNGF</sequence>
<accession>A0A2G2XCF2</accession>
<dbReference type="InterPro" id="IPR054722">
    <property type="entry name" value="PolX-like_BBD"/>
</dbReference>
<dbReference type="EMBL" id="MLFT02000002">
    <property type="protein sequence ID" value="PHT55150.1"/>
    <property type="molecule type" value="Genomic_DNA"/>
</dbReference>
<feature type="region of interest" description="Disordered" evidence="6">
    <location>
        <begin position="113"/>
        <end position="138"/>
    </location>
</feature>
<keyword evidence="3" id="KW-0238">DNA-binding</keyword>
<dbReference type="GO" id="GO:0003677">
    <property type="term" value="F:DNA binding"/>
    <property type="evidence" value="ECO:0007669"/>
    <property type="project" value="UniProtKB-KW"/>
</dbReference>
<dbReference type="PROSITE" id="PS50863">
    <property type="entry name" value="B3"/>
    <property type="match status" value="2"/>
</dbReference>
<evidence type="ECO:0000256" key="3">
    <source>
        <dbReference type="ARBA" id="ARBA00023125"/>
    </source>
</evidence>
<dbReference type="CDD" id="cd10017">
    <property type="entry name" value="B3_DNA"/>
    <property type="match status" value="1"/>
</dbReference>
<reference evidence="9" key="2">
    <citation type="journal article" date="2017" name="J. Anim. Genet.">
        <title>Multiple reference genome sequences of hot pepper reveal the massive evolution of plant disease resistance genes by retroduplication.</title>
        <authorList>
            <person name="Kim S."/>
            <person name="Park J."/>
            <person name="Yeom S.-I."/>
            <person name="Kim Y.-M."/>
            <person name="Seo E."/>
            <person name="Kim K.-T."/>
            <person name="Kim M.-S."/>
            <person name="Lee J.M."/>
            <person name="Cheong K."/>
            <person name="Shin H.-S."/>
            <person name="Kim S.-B."/>
            <person name="Han K."/>
            <person name="Lee J."/>
            <person name="Park M."/>
            <person name="Lee H.-A."/>
            <person name="Lee H.-Y."/>
            <person name="Lee Y."/>
            <person name="Oh S."/>
            <person name="Lee J.H."/>
            <person name="Choi E."/>
            <person name="Choi E."/>
            <person name="Lee S.E."/>
            <person name="Jeon J."/>
            <person name="Kim H."/>
            <person name="Choi G."/>
            <person name="Song H."/>
            <person name="Lee J."/>
            <person name="Lee S.-C."/>
            <person name="Kwon J.-K."/>
            <person name="Lee H.-Y."/>
            <person name="Koo N."/>
            <person name="Hong Y."/>
            <person name="Kim R.W."/>
            <person name="Kang W.-H."/>
            <person name="Huh J.H."/>
            <person name="Kang B.-C."/>
            <person name="Yang T.-J."/>
            <person name="Lee Y.-H."/>
            <person name="Bennetzen J.L."/>
            <person name="Choi D."/>
        </authorList>
    </citation>
    <scope>NUCLEOTIDE SEQUENCE [LARGE SCALE GENOMIC DNA]</scope>
    <source>
        <strain evidence="9">cv. PBC81</strain>
    </source>
</reference>
<dbReference type="OrthoDB" id="1306135at2759"/>
<evidence type="ECO:0000313" key="9">
    <source>
        <dbReference type="Proteomes" id="UP000224567"/>
    </source>
</evidence>
<evidence type="ECO:0000256" key="2">
    <source>
        <dbReference type="ARBA" id="ARBA00023015"/>
    </source>
</evidence>
<reference evidence="8 9" key="1">
    <citation type="journal article" date="2017" name="Genome Biol.">
        <title>New reference genome sequences of hot pepper reveal the massive evolution of plant disease-resistance genes by retroduplication.</title>
        <authorList>
            <person name="Kim S."/>
            <person name="Park J."/>
            <person name="Yeom S.I."/>
            <person name="Kim Y.M."/>
            <person name="Seo E."/>
            <person name="Kim K.T."/>
            <person name="Kim M.S."/>
            <person name="Lee J.M."/>
            <person name="Cheong K."/>
            <person name="Shin H.S."/>
            <person name="Kim S.B."/>
            <person name="Han K."/>
            <person name="Lee J."/>
            <person name="Park M."/>
            <person name="Lee H.A."/>
            <person name="Lee H.Y."/>
            <person name="Lee Y."/>
            <person name="Oh S."/>
            <person name="Lee J.H."/>
            <person name="Choi E."/>
            <person name="Choi E."/>
            <person name="Lee S.E."/>
            <person name="Jeon J."/>
            <person name="Kim H."/>
            <person name="Choi G."/>
            <person name="Song H."/>
            <person name="Lee J."/>
            <person name="Lee S.C."/>
            <person name="Kwon J.K."/>
            <person name="Lee H.Y."/>
            <person name="Koo N."/>
            <person name="Hong Y."/>
            <person name="Kim R.W."/>
            <person name="Kang W.H."/>
            <person name="Huh J.H."/>
            <person name="Kang B.C."/>
            <person name="Yang T.J."/>
            <person name="Lee Y.H."/>
            <person name="Bennetzen J.L."/>
            <person name="Choi D."/>
        </authorList>
    </citation>
    <scope>NUCLEOTIDE SEQUENCE [LARGE SCALE GENOMIC DNA]</scope>
    <source>
        <strain evidence="9">cv. PBC81</strain>
    </source>
</reference>
<evidence type="ECO:0000259" key="7">
    <source>
        <dbReference type="PROSITE" id="PS50863"/>
    </source>
</evidence>
<evidence type="ECO:0000256" key="5">
    <source>
        <dbReference type="ARBA" id="ARBA00023242"/>
    </source>
</evidence>
<dbReference type="Gene3D" id="2.40.330.10">
    <property type="entry name" value="DNA-binding pseudobarrel domain"/>
    <property type="match status" value="2"/>
</dbReference>
<dbReference type="InterPro" id="IPR015300">
    <property type="entry name" value="DNA-bd_pseudobarrel_sf"/>
</dbReference>